<feature type="region of interest" description="Disordered" evidence="1">
    <location>
        <begin position="176"/>
        <end position="196"/>
    </location>
</feature>
<accession>A0A644SWT7</accession>
<feature type="transmembrane region" description="Helical" evidence="2">
    <location>
        <begin position="47"/>
        <end position="65"/>
    </location>
</feature>
<protein>
    <submittedName>
        <fullName evidence="3">Uncharacterized protein</fullName>
    </submittedName>
</protein>
<feature type="compositionally biased region" description="Polar residues" evidence="1">
    <location>
        <begin position="1"/>
        <end position="13"/>
    </location>
</feature>
<comment type="caution">
    <text evidence="3">The sequence shown here is derived from an EMBL/GenBank/DDBJ whole genome shotgun (WGS) entry which is preliminary data.</text>
</comment>
<reference evidence="3" key="1">
    <citation type="submission" date="2019-08" db="EMBL/GenBank/DDBJ databases">
        <authorList>
            <person name="Kucharzyk K."/>
            <person name="Murdoch R.W."/>
            <person name="Higgins S."/>
            <person name="Loffler F."/>
        </authorList>
    </citation>
    <scope>NUCLEOTIDE SEQUENCE</scope>
</reference>
<evidence type="ECO:0000256" key="2">
    <source>
        <dbReference type="SAM" id="Phobius"/>
    </source>
</evidence>
<sequence>MDASSQHVASGQGSAARRSFSSKNSSSRRRIPQAIADSLSNALCASIIAYCVLSLIAGQAGFLAYREVKADIARMELQLKAFSMENAALSESKEALVSDRDRIAREARSIGYIRTDEKIIQLTNVDTTLASPRAERLEPIRSGRSSGLPDGIIKLLSLLTGAAVLLASLVMGYPPRKRQKTSSANPKVPCPETGRA</sequence>
<feature type="transmembrane region" description="Helical" evidence="2">
    <location>
        <begin position="151"/>
        <end position="173"/>
    </location>
</feature>
<gene>
    <name evidence="3" type="ORF">SDC9_04674</name>
</gene>
<feature type="region of interest" description="Disordered" evidence="1">
    <location>
        <begin position="1"/>
        <end position="27"/>
    </location>
</feature>
<feature type="compositionally biased region" description="Low complexity" evidence="1">
    <location>
        <begin position="14"/>
        <end position="25"/>
    </location>
</feature>
<evidence type="ECO:0000256" key="1">
    <source>
        <dbReference type="SAM" id="MobiDB-lite"/>
    </source>
</evidence>
<evidence type="ECO:0000313" key="3">
    <source>
        <dbReference type="EMBL" id="MPL59126.1"/>
    </source>
</evidence>
<keyword evidence="2" id="KW-0812">Transmembrane</keyword>
<organism evidence="3">
    <name type="scientific">bioreactor metagenome</name>
    <dbReference type="NCBI Taxonomy" id="1076179"/>
    <lineage>
        <taxon>unclassified sequences</taxon>
        <taxon>metagenomes</taxon>
        <taxon>ecological metagenomes</taxon>
    </lineage>
</organism>
<keyword evidence="2" id="KW-1133">Transmembrane helix</keyword>
<name>A0A644SWT7_9ZZZZ</name>
<dbReference type="AlphaFoldDB" id="A0A644SWT7"/>
<dbReference type="Pfam" id="PF04977">
    <property type="entry name" value="DivIC"/>
    <property type="match status" value="1"/>
</dbReference>
<dbReference type="EMBL" id="VSSQ01000008">
    <property type="protein sequence ID" value="MPL59126.1"/>
    <property type="molecule type" value="Genomic_DNA"/>
</dbReference>
<keyword evidence="2" id="KW-0472">Membrane</keyword>
<proteinExistence type="predicted"/>
<dbReference type="InterPro" id="IPR007060">
    <property type="entry name" value="FtsL/DivIC"/>
</dbReference>